<dbReference type="EC" id="2.3.2.2" evidence="9"/>
<dbReference type="Gene3D" id="3.60.20.40">
    <property type="match status" value="1"/>
</dbReference>
<dbReference type="PANTHER" id="PTHR43199">
    <property type="entry name" value="GLUTATHIONE HYDROLASE"/>
    <property type="match status" value="1"/>
</dbReference>
<dbReference type="InterPro" id="IPR000101">
    <property type="entry name" value="GGT_peptidase"/>
</dbReference>
<reference evidence="10 11" key="1">
    <citation type="submission" date="2023-08" db="EMBL/GenBank/DDBJ databases">
        <title>Oxalobacteraceae gen .nov., isolated from river sludge outside the plant.</title>
        <authorList>
            <person name="Zhao S.Y."/>
        </authorList>
    </citation>
    <scope>NUCLEOTIDE SEQUENCE [LARGE SCALE GENOMIC DNA]</scope>
    <source>
        <strain evidence="10 11">R-40</strain>
    </source>
</reference>
<evidence type="ECO:0000256" key="9">
    <source>
        <dbReference type="RuleBase" id="RU368036"/>
    </source>
</evidence>
<dbReference type="Pfam" id="PF01019">
    <property type="entry name" value="G_glu_transpept"/>
    <property type="match status" value="1"/>
</dbReference>
<keyword evidence="4 9" id="KW-0808">Transferase</keyword>
<evidence type="ECO:0000256" key="7">
    <source>
        <dbReference type="ARBA" id="ARBA00023315"/>
    </source>
</evidence>
<comment type="catalytic activity">
    <reaction evidence="2 9">
        <text>glutathione + H2O = L-cysteinylglycine + L-glutamate</text>
        <dbReference type="Rhea" id="RHEA:28807"/>
        <dbReference type="ChEBI" id="CHEBI:15377"/>
        <dbReference type="ChEBI" id="CHEBI:29985"/>
        <dbReference type="ChEBI" id="CHEBI:57925"/>
        <dbReference type="ChEBI" id="CHEBI:61694"/>
        <dbReference type="EC" id="3.4.19.13"/>
    </reaction>
</comment>
<evidence type="ECO:0000256" key="8">
    <source>
        <dbReference type="ARBA" id="ARBA00047417"/>
    </source>
</evidence>
<keyword evidence="9" id="KW-0317">Glutathione biosynthesis</keyword>
<dbReference type="InterPro" id="IPR051792">
    <property type="entry name" value="GGT_bact"/>
</dbReference>
<evidence type="ECO:0000256" key="5">
    <source>
        <dbReference type="ARBA" id="ARBA00022801"/>
    </source>
</evidence>
<evidence type="ECO:0000256" key="6">
    <source>
        <dbReference type="ARBA" id="ARBA00023145"/>
    </source>
</evidence>
<dbReference type="PANTHER" id="PTHR43199:SF1">
    <property type="entry name" value="GLUTATHIONE HYDROLASE PROENZYME"/>
    <property type="match status" value="1"/>
</dbReference>
<dbReference type="PRINTS" id="PR01210">
    <property type="entry name" value="GGTRANSPTASE"/>
</dbReference>
<dbReference type="GO" id="GO:0103068">
    <property type="term" value="F:leukotriene C4 gamma-glutamyl transferase activity"/>
    <property type="evidence" value="ECO:0007669"/>
    <property type="project" value="UniProtKB-EC"/>
</dbReference>
<dbReference type="InterPro" id="IPR043138">
    <property type="entry name" value="GGT_lsub"/>
</dbReference>
<comment type="similarity">
    <text evidence="3 9">Belongs to the gamma-glutamyltransferase family.</text>
</comment>
<comment type="pathway">
    <text evidence="9">Sulfur metabolism; glutathione metabolism.</text>
</comment>
<dbReference type="InterPro" id="IPR029055">
    <property type="entry name" value="Ntn_hydrolases_N"/>
</dbReference>
<dbReference type="SUPFAM" id="SSF56235">
    <property type="entry name" value="N-terminal nucleophile aminohydrolases (Ntn hydrolases)"/>
    <property type="match status" value="1"/>
</dbReference>
<dbReference type="NCBIfam" id="TIGR00066">
    <property type="entry name" value="g_glut_trans"/>
    <property type="match status" value="1"/>
</dbReference>
<keyword evidence="6 9" id="KW-0865">Zymogen</keyword>
<sequence length="603" mass="64529">MNLSFFDRISVFVSGIAIAGSLFGCAATTQPPDLQESSLPHAPEAATGYAEKPGWLAKTFMIASANPLATDAGYRILKAGGTAVDAAIAAQMVLTLVEPQSSGIGGGAFLLHSDGRRIEAYDGRETAPAEADERLFYGDKDETVAFFDAIVGGRAVGVPGVLRMLELAHKKHGALPWPELFQPAIDLAENGFAVSPRLARLIAIDPHLKKDATAAGYLYDKSGQPLQPGQILKNPDLAHTLRQIAQGGADVFYLGAIAREIEKKVKGHLRNPGHLSVADLANYQAKVREPICSDYKQWQICGMPPPSSGGIAIAQMLGMLEEKTIQAFPPTDGQPDPQAVHLISEAGRLAYADRDRYVADPDFVSLPGKGMAALIDKDYLAERAKMIGEKSMGVAHPGMPFQQLPRMGADSLSERPATTHLSVVDRFGNMVAMTSTIEDAFGSRQMVAGFLLNNELSDFSFQAKDANGPIANRVQGGKRPRSSMSPTMVVDKTTGKAVLSLGSPGGSAIPNYVIKALFGMMDWQMNLQQAISLPNFGSRNGPTELETGRASETLIRQLKSKGHTVRIMDQTSGLQGIARMSVHGEHMWFGAADPRREGIAKGD</sequence>
<evidence type="ECO:0000256" key="4">
    <source>
        <dbReference type="ARBA" id="ARBA00022679"/>
    </source>
</evidence>
<comment type="catalytic activity">
    <reaction evidence="1 9">
        <text>an S-substituted glutathione + H2O = an S-substituted L-cysteinylglycine + L-glutamate</text>
        <dbReference type="Rhea" id="RHEA:59468"/>
        <dbReference type="ChEBI" id="CHEBI:15377"/>
        <dbReference type="ChEBI" id="CHEBI:29985"/>
        <dbReference type="ChEBI" id="CHEBI:90779"/>
        <dbReference type="ChEBI" id="CHEBI:143103"/>
        <dbReference type="EC" id="3.4.19.13"/>
    </reaction>
</comment>
<dbReference type="InterPro" id="IPR055262">
    <property type="entry name" value="GGT_CS"/>
</dbReference>
<dbReference type="Gene3D" id="1.10.246.130">
    <property type="match status" value="1"/>
</dbReference>
<dbReference type="EMBL" id="JAUYVH010000002">
    <property type="protein sequence ID" value="MDQ9169842.1"/>
    <property type="molecule type" value="Genomic_DNA"/>
</dbReference>
<name>A0ABU1BLS4_9BURK</name>
<comment type="PTM">
    <text evidence="9">Cleaved by autocatalysis into a large and a small subunit.</text>
</comment>
<comment type="caution">
    <text evidence="10">The sequence shown here is derived from an EMBL/GenBank/DDBJ whole genome shotgun (WGS) entry which is preliminary data.</text>
</comment>
<gene>
    <name evidence="10" type="primary">ggt</name>
    <name evidence="10" type="ORF">Q8A64_05395</name>
</gene>
<evidence type="ECO:0000256" key="2">
    <source>
        <dbReference type="ARBA" id="ARBA00001089"/>
    </source>
</evidence>
<keyword evidence="11" id="KW-1185">Reference proteome</keyword>
<dbReference type="InterPro" id="IPR043137">
    <property type="entry name" value="GGT_ssub_C"/>
</dbReference>
<accession>A0ABU1BLS4</accession>
<keyword evidence="7 9" id="KW-0012">Acyltransferase</keyword>
<keyword evidence="5 9" id="KW-0378">Hydrolase</keyword>
<evidence type="ECO:0000256" key="3">
    <source>
        <dbReference type="ARBA" id="ARBA00009381"/>
    </source>
</evidence>
<proteinExistence type="inferred from homology"/>
<comment type="catalytic activity">
    <reaction evidence="8 9">
        <text>an N-terminal (5-L-glutamyl)-[peptide] + an alpha-amino acid = 5-L-glutamyl amino acid + an N-terminal L-alpha-aminoacyl-[peptide]</text>
        <dbReference type="Rhea" id="RHEA:23904"/>
        <dbReference type="Rhea" id="RHEA-COMP:9780"/>
        <dbReference type="Rhea" id="RHEA-COMP:9795"/>
        <dbReference type="ChEBI" id="CHEBI:77644"/>
        <dbReference type="ChEBI" id="CHEBI:78597"/>
        <dbReference type="ChEBI" id="CHEBI:78599"/>
        <dbReference type="ChEBI" id="CHEBI:78608"/>
        <dbReference type="EC" id="2.3.2.2"/>
    </reaction>
</comment>
<evidence type="ECO:0000256" key="1">
    <source>
        <dbReference type="ARBA" id="ARBA00001049"/>
    </source>
</evidence>
<dbReference type="PROSITE" id="PS00462">
    <property type="entry name" value="G_GLU_TRANSPEPTIDASE"/>
    <property type="match status" value="1"/>
</dbReference>
<protein>
    <recommendedName>
        <fullName evidence="9">Glutathione hydrolase proenzyme</fullName>
        <ecNumber evidence="9">2.3.2.2</ecNumber>
        <ecNumber evidence="9">3.4.19.13</ecNumber>
    </recommendedName>
    <component>
        <recommendedName>
            <fullName evidence="9">Glutathione hydrolase large chain</fullName>
        </recommendedName>
    </component>
    <component>
        <recommendedName>
            <fullName evidence="9">Glutathione hydrolase small chain</fullName>
        </recommendedName>
    </component>
</protein>
<comment type="subunit">
    <text evidence="9">This enzyme consists of two polypeptide chains, which are synthesized in precursor form from a single polypeptide.</text>
</comment>
<dbReference type="EC" id="3.4.19.13" evidence="9"/>
<dbReference type="RefSeq" id="WP_338435767.1">
    <property type="nucleotide sequence ID" value="NZ_JAUYVH010000002.1"/>
</dbReference>
<evidence type="ECO:0000313" key="11">
    <source>
        <dbReference type="Proteomes" id="UP001225596"/>
    </source>
</evidence>
<evidence type="ECO:0000313" key="10">
    <source>
        <dbReference type="EMBL" id="MDQ9169842.1"/>
    </source>
</evidence>
<organism evidence="10 11">
    <name type="scientific">Keguizhuia sedimenti</name>
    <dbReference type="NCBI Taxonomy" id="3064264"/>
    <lineage>
        <taxon>Bacteria</taxon>
        <taxon>Pseudomonadati</taxon>
        <taxon>Pseudomonadota</taxon>
        <taxon>Betaproteobacteria</taxon>
        <taxon>Burkholderiales</taxon>
        <taxon>Oxalobacteraceae</taxon>
        <taxon>Keguizhuia</taxon>
    </lineage>
</organism>
<dbReference type="Proteomes" id="UP001225596">
    <property type="component" value="Unassembled WGS sequence"/>
</dbReference>